<keyword evidence="4" id="KW-1185">Reference proteome</keyword>
<feature type="region of interest" description="Disordered" evidence="2">
    <location>
        <begin position="17"/>
        <end position="57"/>
    </location>
</feature>
<organism evidence="3 4">
    <name type="scientific">Mikania micrantha</name>
    <name type="common">bitter vine</name>
    <dbReference type="NCBI Taxonomy" id="192012"/>
    <lineage>
        <taxon>Eukaryota</taxon>
        <taxon>Viridiplantae</taxon>
        <taxon>Streptophyta</taxon>
        <taxon>Embryophyta</taxon>
        <taxon>Tracheophyta</taxon>
        <taxon>Spermatophyta</taxon>
        <taxon>Magnoliopsida</taxon>
        <taxon>eudicotyledons</taxon>
        <taxon>Gunneridae</taxon>
        <taxon>Pentapetalae</taxon>
        <taxon>asterids</taxon>
        <taxon>campanulids</taxon>
        <taxon>Asterales</taxon>
        <taxon>Asteraceae</taxon>
        <taxon>Asteroideae</taxon>
        <taxon>Heliantheae alliance</taxon>
        <taxon>Eupatorieae</taxon>
        <taxon>Mikania</taxon>
    </lineage>
</organism>
<keyword evidence="1" id="KW-0175">Coiled coil</keyword>
<protein>
    <submittedName>
        <fullName evidence="3">Uncharacterized protein</fullName>
    </submittedName>
</protein>
<evidence type="ECO:0000256" key="2">
    <source>
        <dbReference type="SAM" id="MobiDB-lite"/>
    </source>
</evidence>
<reference evidence="3 4" key="1">
    <citation type="submission" date="2019-05" db="EMBL/GenBank/DDBJ databases">
        <title>Mikania micrantha, genome provides insights into the molecular mechanism of rapid growth.</title>
        <authorList>
            <person name="Liu B."/>
        </authorList>
    </citation>
    <scope>NUCLEOTIDE SEQUENCE [LARGE SCALE GENOMIC DNA]</scope>
    <source>
        <strain evidence="3">NLD-2019</strain>
        <tissue evidence="3">Leaf</tissue>
    </source>
</reference>
<name>A0A5N6NI91_9ASTR</name>
<dbReference type="EMBL" id="SZYD01000011">
    <property type="protein sequence ID" value="KAD4888772.1"/>
    <property type="molecule type" value="Genomic_DNA"/>
</dbReference>
<gene>
    <name evidence="3" type="ORF">E3N88_20845</name>
</gene>
<feature type="compositionally biased region" description="Basic and acidic residues" evidence="2">
    <location>
        <begin position="31"/>
        <end position="40"/>
    </location>
</feature>
<evidence type="ECO:0000313" key="4">
    <source>
        <dbReference type="Proteomes" id="UP000326396"/>
    </source>
</evidence>
<evidence type="ECO:0000256" key="1">
    <source>
        <dbReference type="SAM" id="Coils"/>
    </source>
</evidence>
<accession>A0A5N6NI91</accession>
<proteinExistence type="predicted"/>
<comment type="caution">
    <text evidence="3">The sequence shown here is derived from an EMBL/GenBank/DDBJ whole genome shotgun (WGS) entry which is preliminary data.</text>
</comment>
<evidence type="ECO:0000313" key="3">
    <source>
        <dbReference type="EMBL" id="KAD4888772.1"/>
    </source>
</evidence>
<dbReference type="AlphaFoldDB" id="A0A5N6NI91"/>
<feature type="coiled-coil region" evidence="1">
    <location>
        <begin position="135"/>
        <end position="169"/>
    </location>
</feature>
<sequence>MLTGGHNECNFDVDVEFSDDPRRQTGTVEFRMADNNRDAGRNPGKRPVTDDMTEESRRRVDDIVAQVDAEMDRRARRAMHDRYWGWYPTTIRERVPPPRHPGDTSTGQRLPPLDVPFERAFAAHVAFTQREVRRNAELSDEVRVLREKNDHLERRNDRLEEQIDKMTFIPSGTHFDAFKHGNFLE</sequence>
<dbReference type="Proteomes" id="UP000326396">
    <property type="component" value="Linkage Group LG19"/>
</dbReference>